<dbReference type="Proteomes" id="UP000504637">
    <property type="component" value="Unplaced"/>
</dbReference>
<feature type="compositionally biased region" description="Acidic residues" evidence="1">
    <location>
        <begin position="106"/>
        <end position="128"/>
    </location>
</feature>
<feature type="compositionally biased region" description="Polar residues" evidence="1">
    <location>
        <begin position="10"/>
        <end position="32"/>
    </location>
</feature>
<feature type="compositionally biased region" description="Acidic residues" evidence="1">
    <location>
        <begin position="353"/>
        <end position="365"/>
    </location>
</feature>
<feature type="region of interest" description="Disordered" evidence="1">
    <location>
        <begin position="312"/>
        <end position="365"/>
    </location>
</feature>
<dbReference type="OrthoDB" id="1681166at2759"/>
<accession>A0A6J3MKW2</accession>
<reference evidence="3" key="2">
    <citation type="submission" date="2020-04" db="EMBL/GenBank/DDBJ databases">
        <authorList>
            <consortium name="NCBI Genome Project"/>
        </authorList>
    </citation>
    <scope>NUCLEOTIDE SEQUENCE</scope>
    <source>
        <strain evidence="3">CBS 342.82</strain>
    </source>
</reference>
<evidence type="ECO:0000256" key="1">
    <source>
        <dbReference type="SAM" id="MobiDB-lite"/>
    </source>
</evidence>
<feature type="region of interest" description="Disordered" evidence="1">
    <location>
        <begin position="240"/>
        <end position="300"/>
    </location>
</feature>
<organism evidence="3">
    <name type="scientific">Dissoconium aciculare CBS 342.82</name>
    <dbReference type="NCBI Taxonomy" id="1314786"/>
    <lineage>
        <taxon>Eukaryota</taxon>
        <taxon>Fungi</taxon>
        <taxon>Dikarya</taxon>
        <taxon>Ascomycota</taxon>
        <taxon>Pezizomycotina</taxon>
        <taxon>Dothideomycetes</taxon>
        <taxon>Dothideomycetidae</taxon>
        <taxon>Mycosphaerellales</taxon>
        <taxon>Dissoconiaceae</taxon>
        <taxon>Dissoconium</taxon>
    </lineage>
</organism>
<protein>
    <submittedName>
        <fullName evidence="3">Uncharacterized protein</fullName>
    </submittedName>
</protein>
<feature type="region of interest" description="Disordered" evidence="1">
    <location>
        <begin position="1"/>
        <end position="141"/>
    </location>
</feature>
<keyword evidence="2" id="KW-1185">Reference proteome</keyword>
<feature type="compositionally biased region" description="Gly residues" evidence="1">
    <location>
        <begin position="258"/>
        <end position="273"/>
    </location>
</feature>
<evidence type="ECO:0000313" key="3">
    <source>
        <dbReference type="RefSeq" id="XP_033464648.1"/>
    </source>
</evidence>
<feature type="compositionally biased region" description="Low complexity" evidence="1">
    <location>
        <begin position="248"/>
        <end position="257"/>
    </location>
</feature>
<name>A0A6J3MKW2_9PEZI</name>
<feature type="compositionally biased region" description="Basic and acidic residues" evidence="1">
    <location>
        <begin position="284"/>
        <end position="300"/>
    </location>
</feature>
<sequence length="365" mass="38863">MPKMEAPKQADTSSPSSSKRANTGKRTINPADSRQDGDDPIDPTHLDPEEKAWSTTNFLKQTKKEEPTNPADLDPEEKAWSTTRYEGPTTTTSSSTVPRISKATDDQDEDEDDEDDDEDDEEEDDEDPASALPPPRPASFAPFYTLIVDPQTKLHAHPTVHYIFADDDPELLTDALLRSADSTAAGNATGGPPERKAPTGGEGDSVVDERTVIIDLAADGRSVLSATSLAPEWQGVTTGISAAPSWQGGHNNSNNNDHGGGGGAGDGGEGGTGKDLMLRISGVESRDRGGPKKNESRDLEALMRNFESRLGELDGVLGGGGEFPEGELEGDGNDGGGGAVETKHQQQQQQQQEEGEDEEEDENED</sequence>
<reference evidence="3" key="1">
    <citation type="submission" date="2020-01" db="EMBL/GenBank/DDBJ databases">
        <authorList>
            <consortium name="DOE Joint Genome Institute"/>
            <person name="Haridas S."/>
            <person name="Albert R."/>
            <person name="Binder M."/>
            <person name="Bloem J."/>
            <person name="Labutti K."/>
            <person name="Salamov A."/>
            <person name="Andreopoulos B."/>
            <person name="Baker S.E."/>
            <person name="Barry K."/>
            <person name="Bills G."/>
            <person name="Bluhm B.H."/>
            <person name="Cannon C."/>
            <person name="Castanera R."/>
            <person name="Culley D.E."/>
            <person name="Daum C."/>
            <person name="Ezra D."/>
            <person name="Gonzalez J.B."/>
            <person name="Henrissat B."/>
            <person name="Kuo A."/>
            <person name="Liang C."/>
            <person name="Lipzen A."/>
            <person name="Lutzoni F."/>
            <person name="Magnuson J."/>
            <person name="Mondo S."/>
            <person name="Nolan M."/>
            <person name="Ohm R."/>
            <person name="Pangilinan J."/>
            <person name="Park H.-J."/>
            <person name="Ramirez L."/>
            <person name="Alfaro M."/>
            <person name="Sun H."/>
            <person name="Tritt A."/>
            <person name="Yoshinaga Y."/>
            <person name="Zwiers L.-H."/>
            <person name="Turgeon B.G."/>
            <person name="Goodwin S.B."/>
            <person name="Spatafora J.W."/>
            <person name="Crous P.W."/>
            <person name="Grigoriev I.V."/>
        </authorList>
    </citation>
    <scope>NUCLEOTIDE SEQUENCE</scope>
    <source>
        <strain evidence="3">CBS 342.82</strain>
    </source>
</reference>
<reference evidence="3" key="3">
    <citation type="submission" date="2025-08" db="UniProtKB">
        <authorList>
            <consortium name="RefSeq"/>
        </authorList>
    </citation>
    <scope>IDENTIFICATION</scope>
    <source>
        <strain evidence="3">CBS 342.82</strain>
    </source>
</reference>
<feature type="compositionally biased region" description="Basic and acidic residues" evidence="1">
    <location>
        <begin position="33"/>
        <end position="52"/>
    </location>
</feature>
<proteinExistence type="predicted"/>
<dbReference type="RefSeq" id="XP_033464648.1">
    <property type="nucleotide sequence ID" value="XM_033602804.1"/>
</dbReference>
<dbReference type="AlphaFoldDB" id="A0A6J3MKW2"/>
<gene>
    <name evidence="3" type="ORF">K489DRAFT_366737</name>
</gene>
<feature type="region of interest" description="Disordered" evidence="1">
    <location>
        <begin position="182"/>
        <end position="206"/>
    </location>
</feature>
<dbReference type="GeneID" id="54360604"/>
<evidence type="ECO:0000313" key="2">
    <source>
        <dbReference type="Proteomes" id="UP000504637"/>
    </source>
</evidence>